<dbReference type="GO" id="GO:0004252">
    <property type="term" value="F:serine-type endopeptidase activity"/>
    <property type="evidence" value="ECO:0007669"/>
    <property type="project" value="InterPro"/>
</dbReference>
<feature type="transmembrane region" description="Helical" evidence="9">
    <location>
        <begin position="229"/>
        <end position="249"/>
    </location>
</feature>
<comment type="similarity">
    <text evidence="3">Belongs to the peptidase S54 family.</text>
</comment>
<dbReference type="SUPFAM" id="SSF144091">
    <property type="entry name" value="Rhomboid-like"/>
    <property type="match status" value="1"/>
</dbReference>
<feature type="transmembrane region" description="Helical" evidence="9">
    <location>
        <begin position="126"/>
        <end position="146"/>
    </location>
</feature>
<dbReference type="InterPro" id="IPR050925">
    <property type="entry name" value="Rhomboid_protease_S54"/>
</dbReference>
<evidence type="ECO:0000313" key="12">
    <source>
        <dbReference type="Proteomes" id="UP000663879"/>
    </source>
</evidence>
<evidence type="ECO:0000313" key="11">
    <source>
        <dbReference type="EMBL" id="CAF0803509.1"/>
    </source>
</evidence>
<evidence type="ECO:0000256" key="6">
    <source>
        <dbReference type="ARBA" id="ARBA00022801"/>
    </source>
</evidence>
<comment type="caution">
    <text evidence="11">The sequence shown here is derived from an EMBL/GenBank/DDBJ whole genome shotgun (WGS) entry which is preliminary data.</text>
</comment>
<dbReference type="GO" id="GO:0016020">
    <property type="term" value="C:membrane"/>
    <property type="evidence" value="ECO:0007669"/>
    <property type="project" value="UniProtKB-SubCell"/>
</dbReference>
<keyword evidence="12" id="KW-1185">Reference proteome</keyword>
<dbReference type="Gene3D" id="1.20.1540.10">
    <property type="entry name" value="Rhomboid-like"/>
    <property type="match status" value="1"/>
</dbReference>
<keyword evidence="6" id="KW-0378">Hydrolase</keyword>
<organism evidence="11 12">
    <name type="scientific">Brachionus calyciflorus</name>
    <dbReference type="NCBI Taxonomy" id="104777"/>
    <lineage>
        <taxon>Eukaryota</taxon>
        <taxon>Metazoa</taxon>
        <taxon>Spiralia</taxon>
        <taxon>Gnathifera</taxon>
        <taxon>Rotifera</taxon>
        <taxon>Eurotatoria</taxon>
        <taxon>Monogononta</taxon>
        <taxon>Pseudotrocha</taxon>
        <taxon>Ploima</taxon>
        <taxon>Brachionidae</taxon>
        <taxon>Brachionus</taxon>
    </lineage>
</organism>
<dbReference type="GO" id="GO:0006465">
    <property type="term" value="P:signal peptide processing"/>
    <property type="evidence" value="ECO:0007669"/>
    <property type="project" value="TreeGrafter"/>
</dbReference>
<protein>
    <recommendedName>
        <fullName evidence="4">rhomboid protease</fullName>
        <ecNumber evidence="4">3.4.21.105</ecNumber>
    </recommendedName>
</protein>
<gene>
    <name evidence="11" type="ORF">OXX778_LOCUS6595</name>
</gene>
<evidence type="ECO:0000256" key="7">
    <source>
        <dbReference type="ARBA" id="ARBA00022989"/>
    </source>
</evidence>
<feature type="transmembrane region" description="Helical" evidence="9">
    <location>
        <begin position="261"/>
        <end position="283"/>
    </location>
</feature>
<feature type="transmembrane region" description="Helical" evidence="9">
    <location>
        <begin position="202"/>
        <end position="223"/>
    </location>
</feature>
<evidence type="ECO:0000256" key="9">
    <source>
        <dbReference type="SAM" id="Phobius"/>
    </source>
</evidence>
<feature type="transmembrane region" description="Helical" evidence="9">
    <location>
        <begin position="65"/>
        <end position="86"/>
    </location>
</feature>
<sequence length="329" mass="37474">MLSSKRLFHFLNKTAINNSFAFKLYPESIKSNLKNIAKNLETRNFNSRSKFSPQNFSTPFNNNSFIWKSGLFTLAFTGTCYSIAVISNYERVKYKKLFSTNGYPKFSEYRQKFNNFWNSLPDVKKAVVGIVFLNVMVFLAWRIPAFQNALHKYFLLSPTSGLNSQMVFSMFSHQQLFHILFNMVALYSMSDLISRILPMEQFLAYYLSSGVFASFVSSLAKILTHSHNSFSLGASGAIVSCFALSSLVFPDSKFYVFPIPFELEAQTLLMLLVAFDLGMLLSGSRRMDHAAHLGGALYGLLFFNYGPSIINNFQSFVIKKWKNLRSSKS</sequence>
<dbReference type="PANTHER" id="PTHR43731:SF14">
    <property type="entry name" value="PRESENILIN-ASSOCIATED RHOMBOID-LIKE PROTEIN, MITOCHONDRIAL"/>
    <property type="match status" value="1"/>
</dbReference>
<accession>A0A813SYJ6</accession>
<reference evidence="11" key="1">
    <citation type="submission" date="2021-02" db="EMBL/GenBank/DDBJ databases">
        <authorList>
            <person name="Nowell W R."/>
        </authorList>
    </citation>
    <scope>NUCLEOTIDE SEQUENCE</scope>
    <source>
        <strain evidence="11">Ploen Becks lab</strain>
    </source>
</reference>
<keyword evidence="7 9" id="KW-1133">Transmembrane helix</keyword>
<evidence type="ECO:0000256" key="5">
    <source>
        <dbReference type="ARBA" id="ARBA00022692"/>
    </source>
</evidence>
<evidence type="ECO:0000256" key="4">
    <source>
        <dbReference type="ARBA" id="ARBA00013039"/>
    </source>
</evidence>
<dbReference type="EMBL" id="CAJNOC010000793">
    <property type="protein sequence ID" value="CAF0803509.1"/>
    <property type="molecule type" value="Genomic_DNA"/>
</dbReference>
<dbReference type="PANTHER" id="PTHR43731">
    <property type="entry name" value="RHOMBOID PROTEASE"/>
    <property type="match status" value="1"/>
</dbReference>
<dbReference type="AlphaFoldDB" id="A0A813SYJ6"/>
<name>A0A813SYJ6_9BILA</name>
<feature type="transmembrane region" description="Helical" evidence="9">
    <location>
        <begin position="295"/>
        <end position="318"/>
    </location>
</feature>
<dbReference type="InterPro" id="IPR022764">
    <property type="entry name" value="Peptidase_S54_rhomboid_dom"/>
</dbReference>
<evidence type="ECO:0000256" key="8">
    <source>
        <dbReference type="ARBA" id="ARBA00023136"/>
    </source>
</evidence>
<evidence type="ECO:0000256" key="1">
    <source>
        <dbReference type="ARBA" id="ARBA00000156"/>
    </source>
</evidence>
<dbReference type="InterPro" id="IPR035952">
    <property type="entry name" value="Rhomboid-like_sf"/>
</dbReference>
<keyword evidence="8 9" id="KW-0472">Membrane</keyword>
<feature type="domain" description="Peptidase S54 rhomboid" evidence="10">
    <location>
        <begin position="165"/>
        <end position="302"/>
    </location>
</feature>
<proteinExistence type="inferred from homology"/>
<evidence type="ECO:0000256" key="3">
    <source>
        <dbReference type="ARBA" id="ARBA00009045"/>
    </source>
</evidence>
<dbReference type="OrthoDB" id="10260614at2759"/>
<keyword evidence="5 9" id="KW-0812">Transmembrane</keyword>
<comment type="subcellular location">
    <subcellularLocation>
        <location evidence="2">Membrane</location>
        <topology evidence="2">Multi-pass membrane protein</topology>
    </subcellularLocation>
</comment>
<comment type="catalytic activity">
    <reaction evidence="1">
        <text>Cleaves type-1 transmembrane domains using a catalytic dyad composed of serine and histidine that are contributed by different transmembrane domains.</text>
        <dbReference type="EC" id="3.4.21.105"/>
    </reaction>
</comment>
<dbReference type="Pfam" id="PF01694">
    <property type="entry name" value="Rhomboid"/>
    <property type="match status" value="1"/>
</dbReference>
<evidence type="ECO:0000259" key="10">
    <source>
        <dbReference type="Pfam" id="PF01694"/>
    </source>
</evidence>
<evidence type="ECO:0000256" key="2">
    <source>
        <dbReference type="ARBA" id="ARBA00004141"/>
    </source>
</evidence>
<dbReference type="Proteomes" id="UP000663879">
    <property type="component" value="Unassembled WGS sequence"/>
</dbReference>
<dbReference type="EC" id="3.4.21.105" evidence="4"/>
<feature type="transmembrane region" description="Helical" evidence="9">
    <location>
        <begin position="166"/>
        <end position="190"/>
    </location>
</feature>